<feature type="transmembrane region" description="Helical" evidence="3">
    <location>
        <begin position="6"/>
        <end position="31"/>
    </location>
</feature>
<accession>M6Q9U5</accession>
<dbReference type="GO" id="GO:0006508">
    <property type="term" value="P:proteolysis"/>
    <property type="evidence" value="ECO:0007669"/>
    <property type="project" value="InterPro"/>
</dbReference>
<comment type="similarity">
    <text evidence="1">Belongs to the peptidase S33 family.</text>
</comment>
<dbReference type="InterPro" id="IPR050266">
    <property type="entry name" value="AB_hydrolase_sf"/>
</dbReference>
<dbReference type="GO" id="GO:0008233">
    <property type="term" value="F:peptidase activity"/>
    <property type="evidence" value="ECO:0007669"/>
    <property type="project" value="InterPro"/>
</dbReference>
<organism evidence="5 6">
    <name type="scientific">Leptospira weilii str. UI 13098</name>
    <dbReference type="NCBI Taxonomy" id="1088542"/>
    <lineage>
        <taxon>Bacteria</taxon>
        <taxon>Pseudomonadati</taxon>
        <taxon>Spirochaetota</taxon>
        <taxon>Spirochaetia</taxon>
        <taxon>Leptospirales</taxon>
        <taxon>Leptospiraceae</taxon>
        <taxon>Leptospira</taxon>
    </lineage>
</organism>
<feature type="domain" description="AB hydrolase-1" evidence="4">
    <location>
        <begin position="75"/>
        <end position="204"/>
    </location>
</feature>
<dbReference type="InterPro" id="IPR000073">
    <property type="entry name" value="AB_hydrolase_1"/>
</dbReference>
<dbReference type="InterPro" id="IPR002410">
    <property type="entry name" value="Peptidase_S33"/>
</dbReference>
<evidence type="ECO:0000256" key="1">
    <source>
        <dbReference type="ARBA" id="ARBA00010088"/>
    </source>
</evidence>
<dbReference type="Gene3D" id="3.40.50.1820">
    <property type="entry name" value="alpha/beta hydrolase"/>
    <property type="match status" value="1"/>
</dbReference>
<keyword evidence="3" id="KW-1133">Transmembrane helix</keyword>
<evidence type="ECO:0000256" key="2">
    <source>
        <dbReference type="ARBA" id="ARBA00022801"/>
    </source>
</evidence>
<proteinExistence type="inferred from homology"/>
<dbReference type="AlphaFoldDB" id="M6Q9U5"/>
<dbReference type="GO" id="GO:0016020">
    <property type="term" value="C:membrane"/>
    <property type="evidence" value="ECO:0007669"/>
    <property type="project" value="TreeGrafter"/>
</dbReference>
<dbReference type="SUPFAM" id="SSF53474">
    <property type="entry name" value="alpha/beta-Hydrolases"/>
    <property type="match status" value="1"/>
</dbReference>
<dbReference type="Proteomes" id="UP000012118">
    <property type="component" value="Unassembled WGS sequence"/>
</dbReference>
<dbReference type="Pfam" id="PF00561">
    <property type="entry name" value="Abhydrolase_1"/>
    <property type="match status" value="1"/>
</dbReference>
<keyword evidence="2 5" id="KW-0378">Hydrolase</keyword>
<evidence type="ECO:0000259" key="4">
    <source>
        <dbReference type="Pfam" id="PF00561"/>
    </source>
</evidence>
<keyword evidence="3" id="KW-0472">Membrane</keyword>
<keyword evidence="3" id="KW-0812">Transmembrane</keyword>
<dbReference type="RefSeq" id="WP_004503452.1">
    <property type="nucleotide sequence ID" value="NZ_AHNU02000046.1"/>
</dbReference>
<keyword evidence="6" id="KW-1185">Reference proteome</keyword>
<name>M6Q9U5_9LEPT</name>
<dbReference type="PANTHER" id="PTHR43798:SF33">
    <property type="entry name" value="HYDROLASE, PUTATIVE (AFU_ORTHOLOGUE AFUA_2G14860)-RELATED"/>
    <property type="match status" value="1"/>
</dbReference>
<dbReference type="PANTHER" id="PTHR43798">
    <property type="entry name" value="MONOACYLGLYCEROL LIPASE"/>
    <property type="match status" value="1"/>
</dbReference>
<gene>
    <name evidence="5" type="ORF">LEP1GSC108_3995</name>
</gene>
<sequence length="366" mass="42194">MNLKKVLWISGKTFLGFTLLLMIFFFALTVFKMIRDRQVEEETAVSTEGISSLESVRIGGVDQWILIRGQKRDNPILLYIHGGPGATDMFLSRKIDKEIIKDFVVVHWDQRGAGKSFSPFIAAESYNKEQFFADAYELALYLKKKLNREKIYILGHSWGSYIGAVIAHRHPDDFCAFIGVGQLVNGIESEQISYDFVLKQAQIENNVTALKDLREIKEPVHKSFEQFVKQRTWLNYYGGGLFHTTHRTDAPSYIGRLMFESPDYTLFDNVRFFAGIFINAKRAWETGISTLDLYAEASSFKLPVYFMVGRHDYTTPFDLVVRFEKDLEAPRKKIYWFEISAHAPNFEEPEAFARALHEIKSNGCKQ</sequence>
<dbReference type="InterPro" id="IPR029058">
    <property type="entry name" value="AB_hydrolase_fold"/>
</dbReference>
<dbReference type="EMBL" id="AHNU02000046">
    <property type="protein sequence ID" value="EMN89970.1"/>
    <property type="molecule type" value="Genomic_DNA"/>
</dbReference>
<comment type="caution">
    <text evidence="5">The sequence shown here is derived from an EMBL/GenBank/DDBJ whole genome shotgun (WGS) entry which is preliminary data.</text>
</comment>
<evidence type="ECO:0000313" key="5">
    <source>
        <dbReference type="EMBL" id="EMN89970.1"/>
    </source>
</evidence>
<evidence type="ECO:0000313" key="6">
    <source>
        <dbReference type="Proteomes" id="UP000012118"/>
    </source>
</evidence>
<dbReference type="PRINTS" id="PR00793">
    <property type="entry name" value="PROAMNOPTASE"/>
</dbReference>
<reference evidence="5 6" key="1">
    <citation type="submission" date="2013-01" db="EMBL/GenBank/DDBJ databases">
        <authorList>
            <person name="Harkins D.M."/>
            <person name="Durkin A.S."/>
            <person name="Brinkac L.M."/>
            <person name="Haft D.H."/>
            <person name="Selengut J.D."/>
            <person name="Sanka R."/>
            <person name="DePew J."/>
            <person name="Purushe J."/>
            <person name="Chanthongthip A."/>
            <person name="Lattana O."/>
            <person name="Phetsouvanh R."/>
            <person name="Newton P.N."/>
            <person name="Vinetz J.M."/>
            <person name="Sutton G.G."/>
            <person name="Nierman W.C."/>
            <person name="Fouts D.E."/>
        </authorList>
    </citation>
    <scope>NUCLEOTIDE SEQUENCE [LARGE SCALE GENOMIC DNA]</scope>
    <source>
        <strain evidence="5 6">UI 13098</strain>
    </source>
</reference>
<protein>
    <submittedName>
        <fullName evidence="5">Alpha/beta hydrolase family protein</fullName>
    </submittedName>
</protein>
<evidence type="ECO:0000256" key="3">
    <source>
        <dbReference type="SAM" id="Phobius"/>
    </source>
</evidence>